<comment type="similarity">
    <text evidence="1">Belongs to the thioredoxin family. DsbA subfamily.</text>
</comment>
<sequence length="328" mass="35895">MSENTKSNTTRRALIQSTMVTLVGVTAGCLGQSDEDGDPPESTEVATPLTRSDPDHPPLTNATPRRSTPGSPTAVETDVPSPTPRETTRPTPSPSPSPTETPPRTSRTPQRTTTRRTTTQTTSHAREHPYLSVGSGTTKFGLDRSRYPVMGSDRAPVEILYWSDYLCEFCSQFATSIHPQLISKEVRRGHTRFVFLELPNIGQNSWPAAMLSKAVWETVADTDPAQFWQWHQTVFERQRKAGSGWADGQNLLEIATEVGIDASAVETVHDTYSDAFASDIDAAVDAADQASVPGTPAFYVYNPDSDRSKTIIGTQPLSVYRSAIRKVK</sequence>
<feature type="compositionally biased region" description="Low complexity" evidence="8">
    <location>
        <begin position="102"/>
        <end position="123"/>
    </location>
</feature>
<feature type="domain" description="Thioredoxin-like fold" evidence="9">
    <location>
        <begin position="148"/>
        <end position="301"/>
    </location>
</feature>
<name>A0A8T9ZYD1_9EURY</name>
<keyword evidence="4" id="KW-0249">Electron transport</keyword>
<dbReference type="KEGG" id="haad:MW046_06545"/>
<evidence type="ECO:0000259" key="9">
    <source>
        <dbReference type="Pfam" id="PF13462"/>
    </source>
</evidence>
<feature type="region of interest" description="Disordered" evidence="8">
    <location>
        <begin position="29"/>
        <end position="138"/>
    </location>
</feature>
<dbReference type="GeneID" id="71927690"/>
<proteinExistence type="inferred from homology"/>
<evidence type="ECO:0000256" key="4">
    <source>
        <dbReference type="ARBA" id="ARBA00022982"/>
    </source>
</evidence>
<keyword evidence="4" id="KW-0813">Transport</keyword>
<evidence type="ECO:0000313" key="10">
    <source>
        <dbReference type="EMBL" id="UPM41655.1"/>
    </source>
</evidence>
<dbReference type="Pfam" id="PF13462">
    <property type="entry name" value="Thioredoxin_4"/>
    <property type="match status" value="1"/>
</dbReference>
<keyword evidence="7" id="KW-0676">Redox-active center</keyword>
<dbReference type="SUPFAM" id="SSF52833">
    <property type="entry name" value="Thioredoxin-like"/>
    <property type="match status" value="1"/>
</dbReference>
<evidence type="ECO:0000256" key="3">
    <source>
        <dbReference type="ARBA" id="ARBA00022729"/>
    </source>
</evidence>
<dbReference type="Gene3D" id="3.40.30.10">
    <property type="entry name" value="Glutaredoxin"/>
    <property type="match status" value="1"/>
</dbReference>
<dbReference type="Proteomes" id="UP000831768">
    <property type="component" value="Chromosome"/>
</dbReference>
<dbReference type="PANTHER" id="PTHR13887">
    <property type="entry name" value="GLUTATHIONE S-TRANSFERASE KAPPA"/>
    <property type="match status" value="1"/>
</dbReference>
<gene>
    <name evidence="10" type="ORF">MW046_06545</name>
</gene>
<evidence type="ECO:0000256" key="2">
    <source>
        <dbReference type="ARBA" id="ARBA00007787"/>
    </source>
</evidence>
<keyword evidence="11" id="KW-1185">Reference proteome</keyword>
<evidence type="ECO:0000256" key="8">
    <source>
        <dbReference type="SAM" id="MobiDB-lite"/>
    </source>
</evidence>
<dbReference type="RefSeq" id="WP_247992335.1">
    <property type="nucleotide sequence ID" value="NZ_CP096019.1"/>
</dbReference>
<feature type="compositionally biased region" description="Pro residues" evidence="8">
    <location>
        <begin position="91"/>
        <end position="101"/>
    </location>
</feature>
<keyword evidence="3" id="KW-0732">Signal</keyword>
<evidence type="ECO:0000256" key="6">
    <source>
        <dbReference type="ARBA" id="ARBA00023157"/>
    </source>
</evidence>
<dbReference type="PROSITE" id="PS51257">
    <property type="entry name" value="PROKAR_LIPOPROTEIN"/>
    <property type="match status" value="1"/>
</dbReference>
<dbReference type="EMBL" id="CP096019">
    <property type="protein sequence ID" value="UPM41655.1"/>
    <property type="molecule type" value="Genomic_DNA"/>
</dbReference>
<evidence type="ECO:0000256" key="1">
    <source>
        <dbReference type="ARBA" id="ARBA00005791"/>
    </source>
</evidence>
<dbReference type="InterPro" id="IPR012336">
    <property type="entry name" value="Thioredoxin-like_fold"/>
</dbReference>
<accession>A0A8T9ZYD1</accession>
<evidence type="ECO:0000256" key="7">
    <source>
        <dbReference type="ARBA" id="ARBA00023284"/>
    </source>
</evidence>
<dbReference type="GO" id="GO:0016491">
    <property type="term" value="F:oxidoreductase activity"/>
    <property type="evidence" value="ECO:0007669"/>
    <property type="project" value="UniProtKB-KW"/>
</dbReference>
<feature type="compositionally biased region" description="Polar residues" evidence="8">
    <location>
        <begin position="60"/>
        <end position="71"/>
    </location>
</feature>
<dbReference type="InterPro" id="IPR036249">
    <property type="entry name" value="Thioredoxin-like_sf"/>
</dbReference>
<keyword evidence="6" id="KW-1015">Disulfide bond</keyword>
<evidence type="ECO:0000256" key="5">
    <source>
        <dbReference type="ARBA" id="ARBA00023002"/>
    </source>
</evidence>
<dbReference type="PANTHER" id="PTHR13887:SF14">
    <property type="entry name" value="DISULFIDE BOND FORMATION PROTEIN D"/>
    <property type="match status" value="1"/>
</dbReference>
<evidence type="ECO:0000313" key="11">
    <source>
        <dbReference type="Proteomes" id="UP000831768"/>
    </source>
</evidence>
<comment type="similarity">
    <text evidence="2">Belongs to the glutaredoxin family.</text>
</comment>
<protein>
    <submittedName>
        <fullName evidence="10">Thioredoxin domain-containing protein</fullName>
    </submittedName>
</protein>
<keyword evidence="5" id="KW-0560">Oxidoreductase</keyword>
<dbReference type="AlphaFoldDB" id="A0A8T9ZYD1"/>
<organism evidence="10 11">
    <name type="scientific">Halocatena salina</name>
    <dbReference type="NCBI Taxonomy" id="2934340"/>
    <lineage>
        <taxon>Archaea</taxon>
        <taxon>Methanobacteriati</taxon>
        <taxon>Methanobacteriota</taxon>
        <taxon>Stenosarchaea group</taxon>
        <taxon>Halobacteria</taxon>
        <taxon>Halobacteriales</taxon>
        <taxon>Natronomonadaceae</taxon>
        <taxon>Halocatena</taxon>
    </lineage>
</organism>
<reference evidence="10" key="1">
    <citation type="submission" date="2022-04" db="EMBL/GenBank/DDBJ databases">
        <title>Halocatena sp. nov., isolated from a salt lake.</title>
        <authorList>
            <person name="Cui H.-L."/>
        </authorList>
    </citation>
    <scope>NUCLEOTIDE SEQUENCE</scope>
    <source>
        <strain evidence="10">AD-1</strain>
    </source>
</reference>